<dbReference type="RefSeq" id="WP_068717448.1">
    <property type="nucleotide sequence ID" value="NZ_LWDV01000009.1"/>
</dbReference>
<dbReference type="GO" id="GO:0050136">
    <property type="term" value="F:NADH dehydrogenase (quinone) (non-electrogenic) activity"/>
    <property type="evidence" value="ECO:0007669"/>
    <property type="project" value="UniProtKB-EC"/>
</dbReference>
<evidence type="ECO:0000313" key="12">
    <source>
        <dbReference type="Proteomes" id="UP000093514"/>
    </source>
</evidence>
<dbReference type="PRINTS" id="PR00368">
    <property type="entry name" value="FADPNR"/>
</dbReference>
<dbReference type="AlphaFoldDB" id="A0A1C0A743"/>
<dbReference type="InterPro" id="IPR045024">
    <property type="entry name" value="NDH-2"/>
</dbReference>
<comment type="similarity">
    <text evidence="1">Belongs to the NADH dehydrogenase family.</text>
</comment>
<keyword evidence="8" id="KW-1133">Transmembrane helix</keyword>
<evidence type="ECO:0000259" key="9">
    <source>
        <dbReference type="Pfam" id="PF04173"/>
    </source>
</evidence>
<dbReference type="OrthoDB" id="9781621at2"/>
<comment type="caution">
    <text evidence="11">The sequence shown here is derived from an EMBL/GenBank/DDBJ whole genome shotgun (WGS) entry which is preliminary data.</text>
</comment>
<keyword evidence="6" id="KW-0520">NAD</keyword>
<dbReference type="InterPro" id="IPR023753">
    <property type="entry name" value="FAD/NAD-binding_dom"/>
</dbReference>
<dbReference type="InterPro" id="IPR036188">
    <property type="entry name" value="FAD/NAD-bd_sf"/>
</dbReference>
<evidence type="ECO:0000313" key="11">
    <source>
        <dbReference type="EMBL" id="OCL26034.1"/>
    </source>
</evidence>
<evidence type="ECO:0000259" key="10">
    <source>
        <dbReference type="Pfam" id="PF07992"/>
    </source>
</evidence>
<dbReference type="EC" id="1.6.5.9" evidence="2"/>
<evidence type="ECO:0000256" key="6">
    <source>
        <dbReference type="ARBA" id="ARBA00023027"/>
    </source>
</evidence>
<dbReference type="SUPFAM" id="SSF51905">
    <property type="entry name" value="FAD/NAD(P)-binding domain"/>
    <property type="match status" value="2"/>
</dbReference>
<dbReference type="PANTHER" id="PTHR43706">
    <property type="entry name" value="NADH DEHYDROGENASE"/>
    <property type="match status" value="1"/>
</dbReference>
<gene>
    <name evidence="11" type="ORF">U472_08415</name>
</gene>
<evidence type="ECO:0000256" key="7">
    <source>
        <dbReference type="ARBA" id="ARBA00047599"/>
    </source>
</evidence>
<dbReference type="Pfam" id="PF07992">
    <property type="entry name" value="Pyr_redox_2"/>
    <property type="match status" value="1"/>
</dbReference>
<accession>A0A1C0A743</accession>
<reference evidence="11 12" key="2">
    <citation type="submission" date="2016-08" db="EMBL/GenBank/DDBJ databases">
        <title>Orenia metallireducens sp. nov. strain Z6, a Novel Metal-reducing Firmicute from the Deep Subsurface.</title>
        <authorList>
            <person name="Maxim B.I."/>
            <person name="Kenneth K."/>
            <person name="Flynn T.M."/>
            <person name="Oloughlin E.J."/>
            <person name="Locke R.A."/>
            <person name="Weber J.R."/>
            <person name="Egan S.M."/>
            <person name="Mackie R.I."/>
            <person name="Cann I.K."/>
        </authorList>
    </citation>
    <scope>NUCLEOTIDE SEQUENCE [LARGE SCALE GENOMIC DNA]</scope>
    <source>
        <strain evidence="11 12">Z6</strain>
    </source>
</reference>
<evidence type="ECO:0000256" key="5">
    <source>
        <dbReference type="ARBA" id="ARBA00023002"/>
    </source>
</evidence>
<feature type="transmembrane region" description="Helical" evidence="8">
    <location>
        <begin position="557"/>
        <end position="580"/>
    </location>
</feature>
<evidence type="ECO:0000256" key="1">
    <source>
        <dbReference type="ARBA" id="ARBA00005272"/>
    </source>
</evidence>
<name>A0A1C0A743_9FIRM</name>
<feature type="transmembrane region" description="Helical" evidence="8">
    <location>
        <begin position="516"/>
        <end position="537"/>
    </location>
</feature>
<dbReference type="Proteomes" id="UP000093514">
    <property type="component" value="Unassembled WGS sequence"/>
</dbReference>
<keyword evidence="8" id="KW-0812">Transmembrane</keyword>
<evidence type="ECO:0000256" key="8">
    <source>
        <dbReference type="SAM" id="Phobius"/>
    </source>
</evidence>
<feature type="transmembrane region" description="Helical" evidence="8">
    <location>
        <begin position="440"/>
        <end position="457"/>
    </location>
</feature>
<sequence>MNEKIVILGAGYAGIKAAKTLNKKFKKNDSIEITLIDQHQHHILLTELHEVAGNRIDSNGVKVSLTDVFDNTKVNLVQDKIINIDTDKQQLLSQEAIYSYDYLILAVGSEPTYFNIPGMEEHAFDLWSLEDAKRINGHIRTMFSLASQEKNIDKRKELLTFTVGGGGFTGIETVGEIAEWANDLCKLYNIPREEVSIKVIEAMDKILPVLSKKRIAKAERYLKEELGVEILLDSTICKVEEDGVTINSCQLEGSHIIDAPQAEESKIRTKTLIWTGGVKAKEFVKKLGLKLNHRDRIEVNNYLQTSIKNIYAIGDNTYFETEDNWVMPQLVEAAVQAGKSVANNIYAEITGKELKEFKPQLHGVMVSIGANYAVAELKPTPKLTLPMSGFLAMITKHLVNMHYLFEVNGLSLIWEYIEHQFTDVKGGIGMLVRHFSKKSGTYWLAILRIFLGLRFLIEGIHKVQEGWLTGSEGQLVSGASSILWSEGTPQIYIDLMKTFVVPNQVLFQKILVLTELGVGLSLIFGCLTVLGGLAAMGMSANFIIGALGSEAGIWEPVWLFLISLTMLSGAGKAFGLDYYLIPWLFNLSKKPVNYDKKIAA</sequence>
<feature type="domain" description="FAD/NAD(P)-binding" evidence="10">
    <location>
        <begin position="4"/>
        <end position="338"/>
    </location>
</feature>
<dbReference type="EMBL" id="LWDV01000009">
    <property type="protein sequence ID" value="OCL26034.1"/>
    <property type="molecule type" value="Genomic_DNA"/>
</dbReference>
<feature type="domain" description="TQO small subunit DoxD" evidence="9">
    <location>
        <begin position="443"/>
        <end position="585"/>
    </location>
</feature>
<dbReference type="PANTHER" id="PTHR43706:SF47">
    <property type="entry name" value="EXTERNAL NADH-UBIQUINONE OXIDOREDUCTASE 1, MITOCHONDRIAL-RELATED"/>
    <property type="match status" value="1"/>
</dbReference>
<protein>
    <recommendedName>
        <fullName evidence="2">NADH:ubiquinone reductase (non-electrogenic)</fullName>
        <ecNumber evidence="2">1.6.5.9</ecNumber>
    </recommendedName>
</protein>
<keyword evidence="12" id="KW-1185">Reference proteome</keyword>
<dbReference type="InterPro" id="IPR007301">
    <property type="entry name" value="DoxD"/>
</dbReference>
<comment type="catalytic activity">
    <reaction evidence="7">
        <text>a quinone + NADH + H(+) = a quinol + NAD(+)</text>
        <dbReference type="Rhea" id="RHEA:46160"/>
        <dbReference type="ChEBI" id="CHEBI:15378"/>
        <dbReference type="ChEBI" id="CHEBI:24646"/>
        <dbReference type="ChEBI" id="CHEBI:57540"/>
        <dbReference type="ChEBI" id="CHEBI:57945"/>
        <dbReference type="ChEBI" id="CHEBI:132124"/>
        <dbReference type="EC" id="1.6.5.9"/>
    </reaction>
</comment>
<proteinExistence type="inferred from homology"/>
<dbReference type="Pfam" id="PF04173">
    <property type="entry name" value="DoxD"/>
    <property type="match status" value="1"/>
</dbReference>
<reference evidence="12" key="1">
    <citation type="submission" date="2016-07" db="EMBL/GenBank/DDBJ databases">
        <authorList>
            <person name="Florea S."/>
            <person name="Webb J.S."/>
            <person name="Jaromczyk J."/>
            <person name="Schardl C.L."/>
        </authorList>
    </citation>
    <scope>NUCLEOTIDE SEQUENCE [LARGE SCALE GENOMIC DNA]</scope>
    <source>
        <strain evidence="12">Z6</strain>
    </source>
</reference>
<evidence type="ECO:0000256" key="2">
    <source>
        <dbReference type="ARBA" id="ARBA00012637"/>
    </source>
</evidence>
<evidence type="ECO:0000256" key="4">
    <source>
        <dbReference type="ARBA" id="ARBA00022827"/>
    </source>
</evidence>
<keyword evidence="8" id="KW-0472">Membrane</keyword>
<keyword evidence="5" id="KW-0560">Oxidoreductase</keyword>
<organism evidence="11 12">
    <name type="scientific">Orenia metallireducens</name>
    <dbReference type="NCBI Taxonomy" id="1413210"/>
    <lineage>
        <taxon>Bacteria</taxon>
        <taxon>Bacillati</taxon>
        <taxon>Bacillota</taxon>
        <taxon>Clostridia</taxon>
        <taxon>Halanaerobiales</taxon>
        <taxon>Halobacteroidaceae</taxon>
        <taxon>Orenia</taxon>
    </lineage>
</organism>
<dbReference type="Gene3D" id="3.50.50.100">
    <property type="match status" value="1"/>
</dbReference>
<evidence type="ECO:0000256" key="3">
    <source>
        <dbReference type="ARBA" id="ARBA00022630"/>
    </source>
</evidence>
<keyword evidence="3" id="KW-0285">Flavoprotein</keyword>
<keyword evidence="4" id="KW-0274">FAD</keyword>